<reference evidence="1" key="1">
    <citation type="submission" date="2022-07" db="EMBL/GenBank/DDBJ databases">
        <title>Genome Sequence of Lecanicillium saksenae.</title>
        <authorList>
            <person name="Buettner E."/>
        </authorList>
    </citation>
    <scope>NUCLEOTIDE SEQUENCE</scope>
    <source>
        <strain evidence="1">VT-O1</strain>
    </source>
</reference>
<sequence length="238" mass="25629">MKVIITGATGLVGSEIVRQCLAKPEVTSVVAVARKAVTAKDPVNASKLKSVVISDYEAYPDDVKAQFAGADACIWTVAVTPFSIGKLPPPEVKRICQTCTIAGFKAMYEADTKKPFRFIYFSAEGTPTDLSKPPAFMAEYQIMRGETEKRVLGLPTKYPESKVCVVHPGVVTNSTSAGRIIVQSLFRFTNIFTRAFPNVDRDQLSAAAIELAVNGFSKDSLTNNELVDIGSKALKAGS</sequence>
<comment type="caution">
    <text evidence="1">The sequence shown here is derived from an EMBL/GenBank/DDBJ whole genome shotgun (WGS) entry which is preliminary data.</text>
</comment>
<organism evidence="1 2">
    <name type="scientific">Lecanicillium saksenae</name>
    <dbReference type="NCBI Taxonomy" id="468837"/>
    <lineage>
        <taxon>Eukaryota</taxon>
        <taxon>Fungi</taxon>
        <taxon>Dikarya</taxon>
        <taxon>Ascomycota</taxon>
        <taxon>Pezizomycotina</taxon>
        <taxon>Sordariomycetes</taxon>
        <taxon>Hypocreomycetidae</taxon>
        <taxon>Hypocreales</taxon>
        <taxon>Cordycipitaceae</taxon>
        <taxon>Lecanicillium</taxon>
    </lineage>
</organism>
<proteinExistence type="predicted"/>
<dbReference type="EMBL" id="JANAKD010000526">
    <property type="protein sequence ID" value="KAJ3493072.1"/>
    <property type="molecule type" value="Genomic_DNA"/>
</dbReference>
<protein>
    <submittedName>
        <fullName evidence="1">Uncharacterized protein</fullName>
    </submittedName>
</protein>
<gene>
    <name evidence="1" type="ORF">NLG97_g4973</name>
</gene>
<evidence type="ECO:0000313" key="1">
    <source>
        <dbReference type="EMBL" id="KAJ3493072.1"/>
    </source>
</evidence>
<evidence type="ECO:0000313" key="2">
    <source>
        <dbReference type="Proteomes" id="UP001148737"/>
    </source>
</evidence>
<dbReference type="Proteomes" id="UP001148737">
    <property type="component" value="Unassembled WGS sequence"/>
</dbReference>
<name>A0ACC1QX06_9HYPO</name>
<accession>A0ACC1QX06</accession>
<keyword evidence="2" id="KW-1185">Reference proteome</keyword>